<dbReference type="EMBL" id="PHEX01000021">
    <property type="protein sequence ID" value="PKQ28330.1"/>
    <property type="molecule type" value="Genomic_DNA"/>
</dbReference>
<dbReference type="Pfam" id="PF01850">
    <property type="entry name" value="PIN"/>
    <property type="match status" value="1"/>
</dbReference>
<dbReference type="GO" id="GO:0046872">
    <property type="term" value="F:metal ion binding"/>
    <property type="evidence" value="ECO:0007669"/>
    <property type="project" value="UniProtKB-KW"/>
</dbReference>
<evidence type="ECO:0000259" key="5">
    <source>
        <dbReference type="Pfam" id="PF01850"/>
    </source>
</evidence>
<evidence type="ECO:0000313" key="6">
    <source>
        <dbReference type="EMBL" id="PKQ28330.1"/>
    </source>
</evidence>
<dbReference type="Gene3D" id="3.40.50.1010">
    <property type="entry name" value="5'-nuclease"/>
    <property type="match status" value="1"/>
</dbReference>
<keyword evidence="2" id="KW-0479">Metal-binding</keyword>
<accession>A0A2N3G6I0</accession>
<organism evidence="6 7">
    <name type="scientific">Candidatus Anoxymicrobium japonicum</name>
    <dbReference type="NCBI Taxonomy" id="2013648"/>
    <lineage>
        <taxon>Bacteria</taxon>
        <taxon>Bacillati</taxon>
        <taxon>Actinomycetota</taxon>
        <taxon>Candidatus Geothermincolia</taxon>
        <taxon>Candidatus Geothermincolales</taxon>
        <taxon>Candidatus Anoxymicrobiaceae</taxon>
        <taxon>Candidatus Anoxymicrobium</taxon>
    </lineage>
</organism>
<gene>
    <name evidence="6" type="ORF">CVT63_03415</name>
</gene>
<comment type="caution">
    <text evidence="6">The sequence shown here is derived from an EMBL/GenBank/DDBJ whole genome shotgun (WGS) entry which is preliminary data.</text>
</comment>
<name>A0A2N3G6I0_9ACTN</name>
<evidence type="ECO:0000256" key="2">
    <source>
        <dbReference type="ARBA" id="ARBA00022723"/>
    </source>
</evidence>
<evidence type="ECO:0000313" key="7">
    <source>
        <dbReference type="Proteomes" id="UP000233654"/>
    </source>
</evidence>
<dbReference type="PANTHER" id="PTHR38826">
    <property type="entry name" value="RIBONUCLEASE VAPC13"/>
    <property type="match status" value="1"/>
</dbReference>
<sequence length="133" mass="15439">MRFLETDTILRYLTCDDKEKAADVFALLQRVESGRERVVISPMVIFEVVFTLQSYYKVSKSEIKEKVLAILDLRGLILEHKNVFAAGLECYCEFNLPFADAFNACYMKSRGLNEIYTYDEDYDRIADIKRVAP</sequence>
<reference evidence="6 7" key="1">
    <citation type="journal article" date="2017" name="ISME J.">
        <title>Potential for microbial H2 and metal transformations associated with novel bacteria and archaea in deep terrestrial subsurface sediments.</title>
        <authorList>
            <person name="Hernsdorf A.W."/>
            <person name="Amano Y."/>
            <person name="Miyakawa K."/>
            <person name="Ise K."/>
            <person name="Suzuki Y."/>
            <person name="Anantharaman K."/>
            <person name="Probst A."/>
            <person name="Burstein D."/>
            <person name="Thomas B.C."/>
            <person name="Banfield J.F."/>
        </authorList>
    </citation>
    <scope>NUCLEOTIDE SEQUENCE [LARGE SCALE GENOMIC DNA]</scope>
    <source>
        <strain evidence="6">HGW-Actinobacteria-3</strain>
    </source>
</reference>
<dbReference type="SUPFAM" id="SSF88723">
    <property type="entry name" value="PIN domain-like"/>
    <property type="match status" value="1"/>
</dbReference>
<dbReference type="InterPro" id="IPR029060">
    <property type="entry name" value="PIN-like_dom_sf"/>
</dbReference>
<keyword evidence="1" id="KW-0540">Nuclease</keyword>
<dbReference type="InterPro" id="IPR002716">
    <property type="entry name" value="PIN_dom"/>
</dbReference>
<evidence type="ECO:0000256" key="1">
    <source>
        <dbReference type="ARBA" id="ARBA00022722"/>
    </source>
</evidence>
<dbReference type="Proteomes" id="UP000233654">
    <property type="component" value="Unassembled WGS sequence"/>
</dbReference>
<evidence type="ECO:0000256" key="4">
    <source>
        <dbReference type="ARBA" id="ARBA00022842"/>
    </source>
</evidence>
<dbReference type="GO" id="GO:0004518">
    <property type="term" value="F:nuclease activity"/>
    <property type="evidence" value="ECO:0007669"/>
    <property type="project" value="UniProtKB-KW"/>
</dbReference>
<keyword evidence="3" id="KW-0378">Hydrolase</keyword>
<dbReference type="PANTHER" id="PTHR38826:SF5">
    <property type="entry name" value="RIBONUCLEASE VAPC13"/>
    <property type="match status" value="1"/>
</dbReference>
<protein>
    <submittedName>
        <fullName evidence="6">Pilus assembly protein</fullName>
    </submittedName>
</protein>
<keyword evidence="4" id="KW-0460">Magnesium</keyword>
<proteinExistence type="predicted"/>
<dbReference type="InterPro" id="IPR052106">
    <property type="entry name" value="PINc/VapC_TA"/>
</dbReference>
<evidence type="ECO:0000256" key="3">
    <source>
        <dbReference type="ARBA" id="ARBA00022801"/>
    </source>
</evidence>
<dbReference type="GO" id="GO:0016787">
    <property type="term" value="F:hydrolase activity"/>
    <property type="evidence" value="ECO:0007669"/>
    <property type="project" value="UniProtKB-KW"/>
</dbReference>
<dbReference type="AlphaFoldDB" id="A0A2N3G6I0"/>
<feature type="domain" description="PIN" evidence="5">
    <location>
        <begin position="3"/>
        <end position="127"/>
    </location>
</feature>